<dbReference type="SUPFAM" id="SSF55874">
    <property type="entry name" value="ATPase domain of HSP90 chaperone/DNA topoisomerase II/histidine kinase"/>
    <property type="match status" value="1"/>
</dbReference>
<dbReference type="CDD" id="cd00075">
    <property type="entry name" value="HATPase"/>
    <property type="match status" value="1"/>
</dbReference>
<dbReference type="EMBL" id="FUYA01000001">
    <property type="protein sequence ID" value="SKA63560.1"/>
    <property type="molecule type" value="Genomic_DNA"/>
</dbReference>
<dbReference type="SMART" id="SM00091">
    <property type="entry name" value="PAS"/>
    <property type="match status" value="1"/>
</dbReference>
<gene>
    <name evidence="11" type="ORF">SAMN02745702_00168</name>
</gene>
<dbReference type="Proteomes" id="UP000189733">
    <property type="component" value="Unassembled WGS sequence"/>
</dbReference>
<dbReference type="InterPro" id="IPR003661">
    <property type="entry name" value="HisK_dim/P_dom"/>
</dbReference>
<dbReference type="InterPro" id="IPR035965">
    <property type="entry name" value="PAS-like_dom_sf"/>
</dbReference>
<feature type="domain" description="Histidine kinase" evidence="10">
    <location>
        <begin position="381"/>
        <end position="605"/>
    </location>
</feature>
<dbReference type="CDD" id="cd00082">
    <property type="entry name" value="HisKA"/>
    <property type="match status" value="1"/>
</dbReference>
<evidence type="ECO:0000313" key="12">
    <source>
        <dbReference type="Proteomes" id="UP000189733"/>
    </source>
</evidence>
<dbReference type="EC" id="2.7.13.3" evidence="2"/>
<dbReference type="STRING" id="1121442.SAMN02745702_00168"/>
<dbReference type="SUPFAM" id="SSF47384">
    <property type="entry name" value="Homodimeric domain of signal transducing histidine kinase"/>
    <property type="match status" value="1"/>
</dbReference>
<dbReference type="GO" id="GO:0005524">
    <property type="term" value="F:ATP binding"/>
    <property type="evidence" value="ECO:0007669"/>
    <property type="project" value="UniProtKB-KW"/>
</dbReference>
<organism evidence="11 12">
    <name type="scientific">Desulfobaculum bizertense DSM 18034</name>
    <dbReference type="NCBI Taxonomy" id="1121442"/>
    <lineage>
        <taxon>Bacteria</taxon>
        <taxon>Pseudomonadati</taxon>
        <taxon>Thermodesulfobacteriota</taxon>
        <taxon>Desulfovibrionia</taxon>
        <taxon>Desulfovibrionales</taxon>
        <taxon>Desulfovibrionaceae</taxon>
        <taxon>Desulfobaculum</taxon>
    </lineage>
</organism>
<keyword evidence="12" id="KW-1185">Reference proteome</keyword>
<dbReference type="RefSeq" id="WP_078683493.1">
    <property type="nucleotide sequence ID" value="NZ_FUYA01000001.1"/>
</dbReference>
<dbReference type="Pfam" id="PF13188">
    <property type="entry name" value="PAS_8"/>
    <property type="match status" value="1"/>
</dbReference>
<dbReference type="InterPro" id="IPR004358">
    <property type="entry name" value="Sig_transdc_His_kin-like_C"/>
</dbReference>
<feature type="transmembrane region" description="Helical" evidence="9">
    <location>
        <begin position="12"/>
        <end position="33"/>
    </location>
</feature>
<dbReference type="InterPro" id="IPR036890">
    <property type="entry name" value="HATPase_C_sf"/>
</dbReference>
<dbReference type="Pfam" id="PF00512">
    <property type="entry name" value="HisKA"/>
    <property type="match status" value="1"/>
</dbReference>
<keyword evidence="9" id="KW-0812">Transmembrane</keyword>
<dbReference type="Gene3D" id="1.10.287.130">
    <property type="match status" value="1"/>
</dbReference>
<keyword evidence="7" id="KW-0067">ATP-binding</keyword>
<reference evidence="11 12" key="1">
    <citation type="submission" date="2017-02" db="EMBL/GenBank/DDBJ databases">
        <authorList>
            <person name="Peterson S.W."/>
        </authorList>
    </citation>
    <scope>NUCLEOTIDE SEQUENCE [LARGE SCALE GENOMIC DNA]</scope>
    <source>
        <strain evidence="11 12">DSM 18034</strain>
    </source>
</reference>
<dbReference type="PANTHER" id="PTHR43065:SF10">
    <property type="entry name" value="PEROXIDE STRESS-ACTIVATED HISTIDINE KINASE MAK3"/>
    <property type="match status" value="1"/>
</dbReference>
<evidence type="ECO:0000256" key="9">
    <source>
        <dbReference type="SAM" id="Phobius"/>
    </source>
</evidence>
<evidence type="ECO:0000256" key="4">
    <source>
        <dbReference type="ARBA" id="ARBA00022679"/>
    </source>
</evidence>
<evidence type="ECO:0000256" key="8">
    <source>
        <dbReference type="ARBA" id="ARBA00023012"/>
    </source>
</evidence>
<dbReference type="Gene3D" id="3.30.565.10">
    <property type="entry name" value="Histidine kinase-like ATPase, C-terminal domain"/>
    <property type="match status" value="1"/>
</dbReference>
<dbReference type="SUPFAM" id="SSF55785">
    <property type="entry name" value="PYP-like sensor domain (PAS domain)"/>
    <property type="match status" value="1"/>
</dbReference>
<keyword evidence="5" id="KW-0547">Nucleotide-binding</keyword>
<keyword evidence="8" id="KW-0902">Two-component regulatory system</keyword>
<dbReference type="InterPro" id="IPR000014">
    <property type="entry name" value="PAS"/>
</dbReference>
<sequence length="618" mass="69441">MEFGLRKSRDTNPLIIATLALVVLGMGISYVTWHNLKQQRETINEHMFLSSQVILRGIETSLLREVRGHQVMGHGMMHGRAEIEKRKASIRTQIVELLTDLVNQSEVDFLSLYTQDGKLILTVADKGLEYPEIPAYGWEALQKTGEWQAFYSKNKQNIFVAGLRSKRSLGQIATIDSSLPPPPGGMGTPYLVVGLDASRHLDQFGKFRSTAMYQTLYVLLVAVFLWGLAIAYMRRRDMGKRLHRLERFHSRLLDTMPEGLLTLDKDGLILAANPASEAILRQNREGTLIGRFWQKLPLKSVPQEELQGHFPVGTSERTWVQYDYDGRCLEVLMLPIPPSEKNPDEDGERLVLVRDRTDIKALEDDLAEVRQLAAIGRLAASLAHEIRNPLSALRGFAQLFAEKLKGRQPEQQYAEIMVREADRLNKVVSDLLFLSRPRRPELMPVDMRMLCADIQNLTARDFELKGAELHMELSPDLALSADMDMLKQALLNLVINSLNALPEPDDSEQDEQGDGPEKRAGKVEILTEQRENAVMVAVRDNGHGMSEDDRAHALEAFFTSRKEGTGLGLAIVHRIMRAHGGQVSILSHTGEPSGTEVQLIFPVRVQNNESRDGVDENA</sequence>
<name>A0A1T4VF28_9BACT</name>
<evidence type="ECO:0000259" key="10">
    <source>
        <dbReference type="PROSITE" id="PS50109"/>
    </source>
</evidence>
<evidence type="ECO:0000256" key="2">
    <source>
        <dbReference type="ARBA" id="ARBA00012438"/>
    </source>
</evidence>
<dbReference type="PRINTS" id="PR00344">
    <property type="entry name" value="BCTRLSENSOR"/>
</dbReference>
<accession>A0A1T4VF28</accession>
<keyword evidence="9" id="KW-0472">Membrane</keyword>
<keyword evidence="6 11" id="KW-0418">Kinase</keyword>
<keyword evidence="9" id="KW-1133">Transmembrane helix</keyword>
<dbReference type="SMART" id="SM00388">
    <property type="entry name" value="HisKA"/>
    <property type="match status" value="1"/>
</dbReference>
<dbReference type="Gene3D" id="3.30.450.20">
    <property type="entry name" value="PAS domain"/>
    <property type="match status" value="1"/>
</dbReference>
<keyword evidence="3" id="KW-0597">Phosphoprotein</keyword>
<dbReference type="PROSITE" id="PS50109">
    <property type="entry name" value="HIS_KIN"/>
    <property type="match status" value="1"/>
</dbReference>
<keyword evidence="4" id="KW-0808">Transferase</keyword>
<dbReference type="SMART" id="SM00387">
    <property type="entry name" value="HATPase_c"/>
    <property type="match status" value="1"/>
</dbReference>
<dbReference type="InterPro" id="IPR003594">
    <property type="entry name" value="HATPase_dom"/>
</dbReference>
<dbReference type="InterPro" id="IPR005467">
    <property type="entry name" value="His_kinase_dom"/>
</dbReference>
<protein>
    <recommendedName>
        <fullName evidence="2">histidine kinase</fullName>
        <ecNumber evidence="2">2.7.13.3</ecNumber>
    </recommendedName>
</protein>
<feature type="transmembrane region" description="Helical" evidence="9">
    <location>
        <begin position="211"/>
        <end position="233"/>
    </location>
</feature>
<proteinExistence type="predicted"/>
<dbReference type="PANTHER" id="PTHR43065">
    <property type="entry name" value="SENSOR HISTIDINE KINASE"/>
    <property type="match status" value="1"/>
</dbReference>
<evidence type="ECO:0000256" key="3">
    <source>
        <dbReference type="ARBA" id="ARBA00022553"/>
    </source>
</evidence>
<evidence type="ECO:0000256" key="5">
    <source>
        <dbReference type="ARBA" id="ARBA00022741"/>
    </source>
</evidence>
<evidence type="ECO:0000256" key="7">
    <source>
        <dbReference type="ARBA" id="ARBA00022840"/>
    </source>
</evidence>
<dbReference type="Pfam" id="PF02518">
    <property type="entry name" value="HATPase_c"/>
    <property type="match status" value="1"/>
</dbReference>
<evidence type="ECO:0000313" key="11">
    <source>
        <dbReference type="EMBL" id="SKA63560.1"/>
    </source>
</evidence>
<dbReference type="GO" id="GO:0000155">
    <property type="term" value="F:phosphorelay sensor kinase activity"/>
    <property type="evidence" value="ECO:0007669"/>
    <property type="project" value="InterPro"/>
</dbReference>
<dbReference type="AlphaFoldDB" id="A0A1T4VF28"/>
<evidence type="ECO:0000256" key="1">
    <source>
        <dbReference type="ARBA" id="ARBA00000085"/>
    </source>
</evidence>
<dbReference type="InterPro" id="IPR036097">
    <property type="entry name" value="HisK_dim/P_sf"/>
</dbReference>
<evidence type="ECO:0000256" key="6">
    <source>
        <dbReference type="ARBA" id="ARBA00022777"/>
    </source>
</evidence>
<comment type="catalytic activity">
    <reaction evidence="1">
        <text>ATP + protein L-histidine = ADP + protein N-phospho-L-histidine.</text>
        <dbReference type="EC" id="2.7.13.3"/>
    </reaction>
</comment>
<dbReference type="OrthoDB" id="9773941at2"/>